<dbReference type="AlphaFoldDB" id="A0A8B8DP00"/>
<dbReference type="InterPro" id="IPR002889">
    <property type="entry name" value="WSC_carb-bd"/>
</dbReference>
<keyword evidence="2" id="KW-1185">Reference proteome</keyword>
<evidence type="ECO:0000313" key="3">
    <source>
        <dbReference type="RefSeq" id="XP_022329299.1"/>
    </source>
</evidence>
<dbReference type="OrthoDB" id="6120134at2759"/>
<reference evidence="3" key="1">
    <citation type="submission" date="2025-08" db="UniProtKB">
        <authorList>
            <consortium name="RefSeq"/>
        </authorList>
    </citation>
    <scope>IDENTIFICATION</scope>
    <source>
        <tissue evidence="3">Whole sample</tissue>
    </source>
</reference>
<dbReference type="GO" id="GO:0030246">
    <property type="term" value="F:carbohydrate binding"/>
    <property type="evidence" value="ECO:0007669"/>
    <property type="project" value="InterPro"/>
</dbReference>
<dbReference type="InterPro" id="IPR000922">
    <property type="entry name" value="Lectin_gal-bd_dom"/>
</dbReference>
<dbReference type="Gene3D" id="2.60.120.740">
    <property type="match status" value="1"/>
</dbReference>
<dbReference type="PROSITE" id="PS51212">
    <property type="entry name" value="WSC"/>
    <property type="match status" value="1"/>
</dbReference>
<dbReference type="Pfam" id="PF02140">
    <property type="entry name" value="SUEL_Lectin"/>
    <property type="match status" value="1"/>
</dbReference>
<dbReference type="GeneID" id="111128129"/>
<evidence type="ECO:0000259" key="1">
    <source>
        <dbReference type="PROSITE" id="PS51212"/>
    </source>
</evidence>
<organism evidence="2 3">
    <name type="scientific">Crassostrea virginica</name>
    <name type="common">Eastern oyster</name>
    <dbReference type="NCBI Taxonomy" id="6565"/>
    <lineage>
        <taxon>Eukaryota</taxon>
        <taxon>Metazoa</taxon>
        <taxon>Spiralia</taxon>
        <taxon>Lophotrochozoa</taxon>
        <taxon>Mollusca</taxon>
        <taxon>Bivalvia</taxon>
        <taxon>Autobranchia</taxon>
        <taxon>Pteriomorphia</taxon>
        <taxon>Ostreida</taxon>
        <taxon>Ostreoidea</taxon>
        <taxon>Ostreidae</taxon>
        <taxon>Crassostrea</taxon>
    </lineage>
</organism>
<evidence type="ECO:0000313" key="2">
    <source>
        <dbReference type="Proteomes" id="UP000694844"/>
    </source>
</evidence>
<accession>A0A8B8DP00</accession>
<name>A0A8B8DP00_CRAVI</name>
<proteinExistence type="predicted"/>
<sequence length="153" mass="17738">MTSSSMTVNGCRKRCQRENTKYFGVENGNQCFCGSVMRFKIRKPKKDCKRKCRGSGEACGGPWRILVYRNLFYRRCSFVPWKRFKISKATTCEWQGLTLRCGRGRVIRVVYAIYGRRNRHVCAKNKSIKTTNCRARNSKKIAVKTCMENAPVD</sequence>
<dbReference type="InterPro" id="IPR043159">
    <property type="entry name" value="Lectin_gal-bd_sf"/>
</dbReference>
<dbReference type="KEGG" id="cvn:111128129"/>
<feature type="domain" description="WSC" evidence="1">
    <location>
        <begin position="1"/>
        <end position="71"/>
    </location>
</feature>
<protein>
    <submittedName>
        <fullName evidence="3">Uncharacterized protein LOC111128129</fullName>
    </submittedName>
</protein>
<gene>
    <name evidence="3" type="primary">LOC111128129</name>
</gene>
<dbReference type="RefSeq" id="XP_022329299.1">
    <property type="nucleotide sequence ID" value="XM_022473591.1"/>
</dbReference>
<dbReference type="Pfam" id="PF01822">
    <property type="entry name" value="WSC"/>
    <property type="match status" value="1"/>
</dbReference>
<dbReference type="Proteomes" id="UP000694844">
    <property type="component" value="Chromosome 4"/>
</dbReference>